<evidence type="ECO:0008006" key="4">
    <source>
        <dbReference type="Google" id="ProtNLM"/>
    </source>
</evidence>
<reference evidence="2 3" key="1">
    <citation type="journal article" date="2014" name="BMC Genomics">
        <title>Comparison of environmental and isolate Sulfobacillus genomes reveals diverse carbon, sulfur, nitrogen, and hydrogen metabolisms.</title>
        <authorList>
            <person name="Justice N.B."/>
            <person name="Norman A."/>
            <person name="Brown C.T."/>
            <person name="Singh A."/>
            <person name="Thomas B.C."/>
            <person name="Banfield J.F."/>
        </authorList>
    </citation>
    <scope>NUCLEOTIDE SEQUENCE [LARGE SCALE GENOMIC DNA]</scope>
    <source>
        <strain evidence="2">AMDSBA1</strain>
    </source>
</reference>
<feature type="transmembrane region" description="Helical" evidence="1">
    <location>
        <begin position="83"/>
        <end position="103"/>
    </location>
</feature>
<dbReference type="EMBL" id="PXYT01000019">
    <property type="protein sequence ID" value="PSR28690.1"/>
    <property type="molecule type" value="Genomic_DNA"/>
</dbReference>
<protein>
    <recommendedName>
        <fullName evidence="4">Peptidase M50 domain-containing protein</fullName>
    </recommendedName>
</protein>
<dbReference type="Proteomes" id="UP000242699">
    <property type="component" value="Unassembled WGS sequence"/>
</dbReference>
<keyword evidence="1" id="KW-0472">Membrane</keyword>
<gene>
    <name evidence="2" type="ORF">C7B43_09765</name>
</gene>
<dbReference type="AlphaFoldDB" id="A0A2T2X2G1"/>
<proteinExistence type="predicted"/>
<sequence>MLWIIIGVSVVMHEGAHMVAGRWFGGRWLGIRVRWTRISVVMNLTGVSVRSRRCIAIAGLAVDGGFWLGFLIGSLLKKFSSPIMNVGLIWFTLILLVNATPWIPGSDGWKVWHHRKGGAE</sequence>
<evidence type="ECO:0000256" key="1">
    <source>
        <dbReference type="SAM" id="Phobius"/>
    </source>
</evidence>
<organism evidence="2 3">
    <name type="scientific">Sulfobacillus benefaciens</name>
    <dbReference type="NCBI Taxonomy" id="453960"/>
    <lineage>
        <taxon>Bacteria</taxon>
        <taxon>Bacillati</taxon>
        <taxon>Bacillota</taxon>
        <taxon>Clostridia</taxon>
        <taxon>Eubacteriales</taxon>
        <taxon>Clostridiales Family XVII. Incertae Sedis</taxon>
        <taxon>Sulfobacillus</taxon>
    </lineage>
</organism>
<keyword evidence="1" id="KW-1133">Transmembrane helix</keyword>
<name>A0A2T2X2G1_9FIRM</name>
<feature type="transmembrane region" description="Helical" evidence="1">
    <location>
        <begin position="55"/>
        <end position="76"/>
    </location>
</feature>
<evidence type="ECO:0000313" key="2">
    <source>
        <dbReference type="EMBL" id="PSR28690.1"/>
    </source>
</evidence>
<keyword evidence="1" id="KW-0812">Transmembrane</keyword>
<accession>A0A2T2X2G1</accession>
<comment type="caution">
    <text evidence="2">The sequence shown here is derived from an EMBL/GenBank/DDBJ whole genome shotgun (WGS) entry which is preliminary data.</text>
</comment>
<evidence type="ECO:0000313" key="3">
    <source>
        <dbReference type="Proteomes" id="UP000242699"/>
    </source>
</evidence>